<dbReference type="GO" id="GO:0016787">
    <property type="term" value="F:hydrolase activity"/>
    <property type="evidence" value="ECO:0007669"/>
    <property type="project" value="UniProtKB-KW"/>
</dbReference>
<evidence type="ECO:0000256" key="6">
    <source>
        <dbReference type="ARBA" id="ARBA00023136"/>
    </source>
</evidence>
<evidence type="ECO:0000313" key="10">
    <source>
        <dbReference type="EMBL" id="KAB8158336.1"/>
    </source>
</evidence>
<keyword evidence="6 8" id="KW-0472">Membrane</keyword>
<evidence type="ECO:0000256" key="2">
    <source>
        <dbReference type="ARBA" id="ARBA00022475"/>
    </source>
</evidence>
<dbReference type="Gene3D" id="1.20.144.10">
    <property type="entry name" value="Phosphatidic acid phosphatase type 2/haloperoxidase"/>
    <property type="match status" value="1"/>
</dbReference>
<accession>A0A5N5ZRI4</accession>
<evidence type="ECO:0000256" key="4">
    <source>
        <dbReference type="ARBA" id="ARBA00022801"/>
    </source>
</evidence>
<feature type="transmembrane region" description="Helical" evidence="8">
    <location>
        <begin position="38"/>
        <end position="55"/>
    </location>
</feature>
<evidence type="ECO:0000256" key="8">
    <source>
        <dbReference type="SAM" id="Phobius"/>
    </source>
</evidence>
<dbReference type="Pfam" id="PF01569">
    <property type="entry name" value="PAP2"/>
    <property type="match status" value="1"/>
</dbReference>
<sequence>MAELDDPDFELDVLHDVNGLAERLPGWGRSVVTFVGEWGLPLALVALVVVGWLLVRRRPDAEQAVPGCLWALLAAVLTWLANVPIRAFVARPRPHENHPDLIVLVSGKDGYSFVSDHAGIAMAIAVALFLVHRTLGLVAFALALVQGVARVVMGVHYPTDVVGGYALGMAVALLLAPLALATLTPLVRAGAATRWLGWLARPGGGTATTTRVTGAPPGPGERGLAA</sequence>
<feature type="region of interest" description="Disordered" evidence="7">
    <location>
        <begin position="207"/>
        <end position="226"/>
    </location>
</feature>
<keyword evidence="11" id="KW-1185">Reference proteome</keyword>
<gene>
    <name evidence="10" type="ORF">FH607_029615</name>
</gene>
<feature type="transmembrane region" description="Helical" evidence="8">
    <location>
        <begin position="67"/>
        <end position="90"/>
    </location>
</feature>
<evidence type="ECO:0000313" key="11">
    <source>
        <dbReference type="Proteomes" id="UP000314251"/>
    </source>
</evidence>
<dbReference type="PANTHER" id="PTHR14969">
    <property type="entry name" value="SPHINGOSINE-1-PHOSPHATE PHOSPHOHYDROLASE"/>
    <property type="match status" value="1"/>
</dbReference>
<evidence type="ECO:0000256" key="7">
    <source>
        <dbReference type="SAM" id="MobiDB-lite"/>
    </source>
</evidence>
<feature type="transmembrane region" description="Helical" evidence="8">
    <location>
        <begin position="163"/>
        <end position="187"/>
    </location>
</feature>
<feature type="domain" description="Phosphatidic acid phosphatase type 2/haloperoxidase" evidence="9">
    <location>
        <begin position="65"/>
        <end position="176"/>
    </location>
</feature>
<comment type="caution">
    <text evidence="10">The sequence shown here is derived from an EMBL/GenBank/DDBJ whole genome shotgun (WGS) entry which is preliminary data.</text>
</comment>
<evidence type="ECO:0000259" key="9">
    <source>
        <dbReference type="SMART" id="SM00014"/>
    </source>
</evidence>
<evidence type="ECO:0000256" key="5">
    <source>
        <dbReference type="ARBA" id="ARBA00022989"/>
    </source>
</evidence>
<organism evidence="10 11">
    <name type="scientific">Streptomyces mimosae</name>
    <dbReference type="NCBI Taxonomy" id="2586635"/>
    <lineage>
        <taxon>Bacteria</taxon>
        <taxon>Bacillati</taxon>
        <taxon>Actinomycetota</taxon>
        <taxon>Actinomycetes</taxon>
        <taxon>Kitasatosporales</taxon>
        <taxon>Streptomycetaceae</taxon>
        <taxon>Streptomyces</taxon>
    </lineage>
</organism>
<comment type="subcellular location">
    <subcellularLocation>
        <location evidence="1">Cell membrane</location>
        <topology evidence="1">Multi-pass membrane protein</topology>
    </subcellularLocation>
</comment>
<dbReference type="AlphaFoldDB" id="A0A5N5ZRI4"/>
<dbReference type="EMBL" id="VDLY02000029">
    <property type="protein sequence ID" value="KAB8158336.1"/>
    <property type="molecule type" value="Genomic_DNA"/>
</dbReference>
<proteinExistence type="predicted"/>
<dbReference type="SUPFAM" id="SSF48317">
    <property type="entry name" value="Acid phosphatase/Vanadium-dependent haloperoxidase"/>
    <property type="match status" value="1"/>
</dbReference>
<dbReference type="InterPro" id="IPR036938">
    <property type="entry name" value="PAP2/HPO_sf"/>
</dbReference>
<dbReference type="OrthoDB" id="5289372at2"/>
<keyword evidence="5 8" id="KW-1133">Transmembrane helix</keyword>
<dbReference type="SMART" id="SM00014">
    <property type="entry name" value="acidPPc"/>
    <property type="match status" value="1"/>
</dbReference>
<evidence type="ECO:0000256" key="1">
    <source>
        <dbReference type="ARBA" id="ARBA00004651"/>
    </source>
</evidence>
<evidence type="ECO:0000256" key="3">
    <source>
        <dbReference type="ARBA" id="ARBA00022692"/>
    </source>
</evidence>
<keyword evidence="3 8" id="KW-0812">Transmembrane</keyword>
<dbReference type="PANTHER" id="PTHR14969:SF62">
    <property type="entry name" value="DECAPRENYLPHOSPHORYL-5-PHOSPHORIBOSE PHOSPHATASE RV3807C-RELATED"/>
    <property type="match status" value="1"/>
</dbReference>
<dbReference type="InterPro" id="IPR000326">
    <property type="entry name" value="PAP2/HPO"/>
</dbReference>
<dbReference type="GO" id="GO:0005886">
    <property type="term" value="C:plasma membrane"/>
    <property type="evidence" value="ECO:0007669"/>
    <property type="project" value="UniProtKB-SubCell"/>
</dbReference>
<feature type="transmembrane region" description="Helical" evidence="8">
    <location>
        <begin position="110"/>
        <end position="130"/>
    </location>
</feature>
<keyword evidence="2" id="KW-1003">Cell membrane</keyword>
<dbReference type="Proteomes" id="UP000314251">
    <property type="component" value="Unassembled WGS sequence"/>
</dbReference>
<reference evidence="10" key="1">
    <citation type="submission" date="2019-10" db="EMBL/GenBank/DDBJ databases">
        <title>Nonomuraea sp. nov., isolated from Phyllanthus amarus.</title>
        <authorList>
            <person name="Klykleung N."/>
            <person name="Tanasupawat S."/>
        </authorList>
    </citation>
    <scope>NUCLEOTIDE SEQUENCE [LARGE SCALE GENOMIC DNA]</scope>
    <source>
        <strain evidence="10">3MP-10</strain>
    </source>
</reference>
<dbReference type="RefSeq" id="WP_139675474.1">
    <property type="nucleotide sequence ID" value="NZ_VDLY02000029.1"/>
</dbReference>
<name>A0A5N5ZRI4_9ACTN</name>
<protein>
    <submittedName>
        <fullName evidence="10">Phosphatase PAP2 family protein</fullName>
    </submittedName>
</protein>
<keyword evidence="4" id="KW-0378">Hydrolase</keyword>